<dbReference type="PROSITE" id="PS51186">
    <property type="entry name" value="GNAT"/>
    <property type="match status" value="1"/>
</dbReference>
<dbReference type="PANTHER" id="PTHR42919">
    <property type="entry name" value="N-ALPHA-ACETYLTRANSFERASE"/>
    <property type="match status" value="1"/>
</dbReference>
<keyword evidence="1 5" id="KW-0808">Transferase</keyword>
<evidence type="ECO:0000256" key="2">
    <source>
        <dbReference type="ARBA" id="ARBA00023315"/>
    </source>
</evidence>
<dbReference type="Proteomes" id="UP000193642">
    <property type="component" value="Unassembled WGS sequence"/>
</dbReference>
<dbReference type="InterPro" id="IPR000182">
    <property type="entry name" value="GNAT_dom"/>
</dbReference>
<dbReference type="AlphaFoldDB" id="A0A1Y2CD99"/>
<evidence type="ECO:0000259" key="4">
    <source>
        <dbReference type="PROSITE" id="PS51186"/>
    </source>
</evidence>
<sequence>MFAQMQRSWAAIAGTTTSASNSQPEQPLRPTFTPLDSTRRVNSSPSSDSLGSNTPSQPRNTPLPSRIESLADVFPSIRLEHISPSNVRSLQELNDQCFPIKYEMWFYNRIMANPQLTVLCFDKPSNKCIGAIMGRKELATVTGVYDVYISTVAVLPSERGKGLASGLLETLISKCKNDADPKMRDFVLHVHVVNQTARNLYLKQGFQLVETVKGYYRENPAVPEPRDAFFLRLRK</sequence>
<dbReference type="InterPro" id="IPR051556">
    <property type="entry name" value="N-term/lysine_N-AcTrnsfr"/>
</dbReference>
<feature type="compositionally biased region" description="Low complexity" evidence="3">
    <location>
        <begin position="42"/>
        <end position="56"/>
    </location>
</feature>
<evidence type="ECO:0000313" key="5">
    <source>
        <dbReference type="EMBL" id="ORY44794.1"/>
    </source>
</evidence>
<keyword evidence="6" id="KW-1185">Reference proteome</keyword>
<organism evidence="5 6">
    <name type="scientific">Rhizoclosmatium globosum</name>
    <dbReference type="NCBI Taxonomy" id="329046"/>
    <lineage>
        <taxon>Eukaryota</taxon>
        <taxon>Fungi</taxon>
        <taxon>Fungi incertae sedis</taxon>
        <taxon>Chytridiomycota</taxon>
        <taxon>Chytridiomycota incertae sedis</taxon>
        <taxon>Chytridiomycetes</taxon>
        <taxon>Chytridiales</taxon>
        <taxon>Chytriomycetaceae</taxon>
        <taxon>Rhizoclosmatium</taxon>
    </lineage>
</organism>
<dbReference type="GO" id="GO:0016747">
    <property type="term" value="F:acyltransferase activity, transferring groups other than amino-acyl groups"/>
    <property type="evidence" value="ECO:0007669"/>
    <property type="project" value="InterPro"/>
</dbReference>
<dbReference type="PANTHER" id="PTHR42919:SF8">
    <property type="entry name" value="N-ALPHA-ACETYLTRANSFERASE 50"/>
    <property type="match status" value="1"/>
</dbReference>
<accession>A0A1Y2CD99</accession>
<dbReference type="Pfam" id="PF00583">
    <property type="entry name" value="Acetyltransf_1"/>
    <property type="match status" value="1"/>
</dbReference>
<evidence type="ECO:0000313" key="6">
    <source>
        <dbReference type="Proteomes" id="UP000193642"/>
    </source>
</evidence>
<dbReference type="EMBL" id="MCGO01000021">
    <property type="protein sequence ID" value="ORY44794.1"/>
    <property type="molecule type" value="Genomic_DNA"/>
</dbReference>
<proteinExistence type="predicted"/>
<dbReference type="STRING" id="329046.A0A1Y2CD99"/>
<dbReference type="CDD" id="cd04301">
    <property type="entry name" value="NAT_SF"/>
    <property type="match status" value="1"/>
</dbReference>
<dbReference type="SUPFAM" id="SSF55729">
    <property type="entry name" value="Acyl-CoA N-acyltransferases (Nat)"/>
    <property type="match status" value="1"/>
</dbReference>
<evidence type="ECO:0000256" key="1">
    <source>
        <dbReference type="ARBA" id="ARBA00022679"/>
    </source>
</evidence>
<feature type="compositionally biased region" description="Polar residues" evidence="3">
    <location>
        <begin position="15"/>
        <end position="25"/>
    </location>
</feature>
<dbReference type="InterPro" id="IPR016181">
    <property type="entry name" value="Acyl_CoA_acyltransferase"/>
</dbReference>
<evidence type="ECO:0000256" key="3">
    <source>
        <dbReference type="SAM" id="MobiDB-lite"/>
    </source>
</evidence>
<dbReference type="OrthoDB" id="47374at2759"/>
<dbReference type="GO" id="GO:0031415">
    <property type="term" value="C:NatA complex"/>
    <property type="evidence" value="ECO:0007669"/>
    <property type="project" value="TreeGrafter"/>
</dbReference>
<dbReference type="GO" id="GO:0007064">
    <property type="term" value="P:mitotic sister chromatid cohesion"/>
    <property type="evidence" value="ECO:0007669"/>
    <property type="project" value="TreeGrafter"/>
</dbReference>
<feature type="region of interest" description="Disordered" evidence="3">
    <location>
        <begin position="15"/>
        <end position="65"/>
    </location>
</feature>
<gene>
    <name evidence="5" type="ORF">BCR33DRAFT_850300</name>
</gene>
<name>A0A1Y2CD99_9FUNG</name>
<comment type="caution">
    <text evidence="5">The sequence shown here is derived from an EMBL/GenBank/DDBJ whole genome shotgun (WGS) entry which is preliminary data.</text>
</comment>
<reference evidence="5 6" key="1">
    <citation type="submission" date="2016-07" db="EMBL/GenBank/DDBJ databases">
        <title>Pervasive Adenine N6-methylation of Active Genes in Fungi.</title>
        <authorList>
            <consortium name="DOE Joint Genome Institute"/>
            <person name="Mondo S.J."/>
            <person name="Dannebaum R.O."/>
            <person name="Kuo R.C."/>
            <person name="Labutti K."/>
            <person name="Haridas S."/>
            <person name="Kuo A."/>
            <person name="Salamov A."/>
            <person name="Ahrendt S.R."/>
            <person name="Lipzen A."/>
            <person name="Sullivan W."/>
            <person name="Andreopoulos W.B."/>
            <person name="Clum A."/>
            <person name="Lindquist E."/>
            <person name="Daum C."/>
            <person name="Ramamoorthy G.K."/>
            <person name="Gryganskyi A."/>
            <person name="Culley D."/>
            <person name="Magnuson J.K."/>
            <person name="James T.Y."/>
            <person name="O'Malley M.A."/>
            <person name="Stajich J.E."/>
            <person name="Spatafora J.W."/>
            <person name="Visel A."/>
            <person name="Grigoriev I.V."/>
        </authorList>
    </citation>
    <scope>NUCLEOTIDE SEQUENCE [LARGE SCALE GENOMIC DNA]</scope>
    <source>
        <strain evidence="5 6">JEL800</strain>
    </source>
</reference>
<protein>
    <submittedName>
        <fullName evidence="5">Acyl-CoA N-acyltransferase</fullName>
    </submittedName>
</protein>
<keyword evidence="2 5" id="KW-0012">Acyltransferase</keyword>
<dbReference type="Gene3D" id="3.40.630.30">
    <property type="match status" value="1"/>
</dbReference>
<feature type="domain" description="N-acetyltransferase" evidence="4">
    <location>
        <begin position="77"/>
        <end position="235"/>
    </location>
</feature>